<keyword evidence="2" id="KW-1185">Reference proteome</keyword>
<protein>
    <recommendedName>
        <fullName evidence="3">F-box domain-containing protein</fullName>
    </recommendedName>
</protein>
<accession>A0A5C3L220</accession>
<proteinExistence type="predicted"/>
<dbReference type="Proteomes" id="UP000307440">
    <property type="component" value="Unassembled WGS sequence"/>
</dbReference>
<evidence type="ECO:0000313" key="1">
    <source>
        <dbReference type="EMBL" id="TFK26603.1"/>
    </source>
</evidence>
<dbReference type="AlphaFoldDB" id="A0A5C3L220"/>
<gene>
    <name evidence="1" type="ORF">FA15DRAFT_667306</name>
</gene>
<evidence type="ECO:0000313" key="2">
    <source>
        <dbReference type="Proteomes" id="UP000307440"/>
    </source>
</evidence>
<sequence length="324" mass="37172">MAPKEYVFPTALALIDATQIHTFEIDCLSWNHLPDATRAVFTSILQSVSTISIKNTNFSFINLCGPSLKHLQFGSPNRYPVSILDSELPQKTDRTAPLRIRTLVLDKKQDLDFVCDKKNRIDLSGLEALYTRQQDWFTEGLRSTCSTSLQTLCLNSKWIWDNVVHQLEPYPAPRLRELRIQGRSGTGYDIVDFGGNPLYNLIAFLQASLPLQNLEHIHICIRISDPSVPNDTSHPRWQTLDSFLFANAPRFRLLEIECTNLMPGTHSEVIERYKTWLPNLNDAGFLDVKETLTSSGRWNRGLSEVFSEFQSYRRLYYLNSVRCL</sequence>
<name>A0A5C3L220_COPMA</name>
<evidence type="ECO:0008006" key="3">
    <source>
        <dbReference type="Google" id="ProtNLM"/>
    </source>
</evidence>
<organism evidence="1 2">
    <name type="scientific">Coprinopsis marcescibilis</name>
    <name type="common">Agaric fungus</name>
    <name type="synonym">Psathyrella marcescibilis</name>
    <dbReference type="NCBI Taxonomy" id="230819"/>
    <lineage>
        <taxon>Eukaryota</taxon>
        <taxon>Fungi</taxon>
        <taxon>Dikarya</taxon>
        <taxon>Basidiomycota</taxon>
        <taxon>Agaricomycotina</taxon>
        <taxon>Agaricomycetes</taxon>
        <taxon>Agaricomycetidae</taxon>
        <taxon>Agaricales</taxon>
        <taxon>Agaricineae</taxon>
        <taxon>Psathyrellaceae</taxon>
        <taxon>Coprinopsis</taxon>
    </lineage>
</organism>
<dbReference type="EMBL" id="ML210173">
    <property type="protein sequence ID" value="TFK26603.1"/>
    <property type="molecule type" value="Genomic_DNA"/>
</dbReference>
<reference evidence="1 2" key="1">
    <citation type="journal article" date="2019" name="Nat. Ecol. Evol.">
        <title>Megaphylogeny resolves global patterns of mushroom evolution.</title>
        <authorList>
            <person name="Varga T."/>
            <person name="Krizsan K."/>
            <person name="Foldi C."/>
            <person name="Dima B."/>
            <person name="Sanchez-Garcia M."/>
            <person name="Sanchez-Ramirez S."/>
            <person name="Szollosi G.J."/>
            <person name="Szarkandi J.G."/>
            <person name="Papp V."/>
            <person name="Albert L."/>
            <person name="Andreopoulos W."/>
            <person name="Angelini C."/>
            <person name="Antonin V."/>
            <person name="Barry K.W."/>
            <person name="Bougher N.L."/>
            <person name="Buchanan P."/>
            <person name="Buyck B."/>
            <person name="Bense V."/>
            <person name="Catcheside P."/>
            <person name="Chovatia M."/>
            <person name="Cooper J."/>
            <person name="Damon W."/>
            <person name="Desjardin D."/>
            <person name="Finy P."/>
            <person name="Geml J."/>
            <person name="Haridas S."/>
            <person name="Hughes K."/>
            <person name="Justo A."/>
            <person name="Karasinski D."/>
            <person name="Kautmanova I."/>
            <person name="Kiss B."/>
            <person name="Kocsube S."/>
            <person name="Kotiranta H."/>
            <person name="LaButti K.M."/>
            <person name="Lechner B.E."/>
            <person name="Liimatainen K."/>
            <person name="Lipzen A."/>
            <person name="Lukacs Z."/>
            <person name="Mihaltcheva S."/>
            <person name="Morgado L.N."/>
            <person name="Niskanen T."/>
            <person name="Noordeloos M.E."/>
            <person name="Ohm R.A."/>
            <person name="Ortiz-Santana B."/>
            <person name="Ovrebo C."/>
            <person name="Racz N."/>
            <person name="Riley R."/>
            <person name="Savchenko A."/>
            <person name="Shiryaev A."/>
            <person name="Soop K."/>
            <person name="Spirin V."/>
            <person name="Szebenyi C."/>
            <person name="Tomsovsky M."/>
            <person name="Tulloss R.E."/>
            <person name="Uehling J."/>
            <person name="Grigoriev I.V."/>
            <person name="Vagvolgyi C."/>
            <person name="Papp T."/>
            <person name="Martin F.M."/>
            <person name="Miettinen O."/>
            <person name="Hibbett D.S."/>
            <person name="Nagy L.G."/>
        </authorList>
    </citation>
    <scope>NUCLEOTIDE SEQUENCE [LARGE SCALE GENOMIC DNA]</scope>
    <source>
        <strain evidence="1 2">CBS 121175</strain>
    </source>
</reference>